<evidence type="ECO:0000256" key="1">
    <source>
        <dbReference type="SAM" id="MobiDB-lite"/>
    </source>
</evidence>
<dbReference type="RefSeq" id="WP_238222184.1">
    <property type="nucleotide sequence ID" value="NZ_BPQD01000003.1"/>
</dbReference>
<organism evidence="3 4">
    <name type="scientific">Methylobacterium adhaesivum</name>
    <dbReference type="NCBI Taxonomy" id="333297"/>
    <lineage>
        <taxon>Bacteria</taxon>
        <taxon>Pseudomonadati</taxon>
        <taxon>Pseudomonadota</taxon>
        <taxon>Alphaproteobacteria</taxon>
        <taxon>Hyphomicrobiales</taxon>
        <taxon>Methylobacteriaceae</taxon>
        <taxon>Methylobacterium</taxon>
    </lineage>
</organism>
<feature type="transmembrane region" description="Helical" evidence="2">
    <location>
        <begin position="68"/>
        <end position="89"/>
    </location>
</feature>
<accession>A0ABT8BGS8</accession>
<evidence type="ECO:0000313" key="4">
    <source>
        <dbReference type="Proteomes" id="UP001224644"/>
    </source>
</evidence>
<comment type="caution">
    <text evidence="3">The sequence shown here is derived from an EMBL/GenBank/DDBJ whole genome shotgun (WGS) entry which is preliminary data.</text>
</comment>
<reference evidence="4" key="1">
    <citation type="journal article" date="2019" name="Int. J. Syst. Evol. Microbiol.">
        <title>The Global Catalogue of Microorganisms (GCM) 10K type strain sequencing project: providing services to taxonomists for standard genome sequencing and annotation.</title>
        <authorList>
            <consortium name="The Broad Institute Genomics Platform"/>
            <consortium name="The Broad Institute Genome Sequencing Center for Infectious Disease"/>
            <person name="Wu L."/>
            <person name="Ma J."/>
        </authorList>
    </citation>
    <scope>NUCLEOTIDE SEQUENCE [LARGE SCALE GENOMIC DNA]</scope>
    <source>
        <strain evidence="4">CECT 7069</strain>
    </source>
</reference>
<dbReference type="Proteomes" id="UP001224644">
    <property type="component" value="Unassembled WGS sequence"/>
</dbReference>
<keyword evidence="4" id="KW-1185">Reference proteome</keyword>
<keyword evidence="2" id="KW-1133">Transmembrane helix</keyword>
<keyword evidence="2" id="KW-0472">Membrane</keyword>
<protein>
    <recommendedName>
        <fullName evidence="5">DUF883 domain-containing protein</fullName>
    </recommendedName>
</protein>
<proteinExistence type="predicted"/>
<sequence>MSQVQAETQTPLPPEAAHPARSDRENFAGRVRHQVGDYIHDISDGLKTVSERGQHSYQQAAHAAKADGAVLTGLVVGGAIGFATAWLIFARHAVSGEFVARRMSRSSEYH</sequence>
<feature type="compositionally biased region" description="Basic and acidic residues" evidence="1">
    <location>
        <begin position="18"/>
        <end position="27"/>
    </location>
</feature>
<feature type="compositionally biased region" description="Polar residues" evidence="1">
    <location>
        <begin position="1"/>
        <end position="10"/>
    </location>
</feature>
<evidence type="ECO:0000313" key="3">
    <source>
        <dbReference type="EMBL" id="MDN3591073.1"/>
    </source>
</evidence>
<keyword evidence="2" id="KW-0812">Transmembrane</keyword>
<dbReference type="EMBL" id="JAUFPX010000006">
    <property type="protein sequence ID" value="MDN3591073.1"/>
    <property type="molecule type" value="Genomic_DNA"/>
</dbReference>
<evidence type="ECO:0000256" key="2">
    <source>
        <dbReference type="SAM" id="Phobius"/>
    </source>
</evidence>
<evidence type="ECO:0008006" key="5">
    <source>
        <dbReference type="Google" id="ProtNLM"/>
    </source>
</evidence>
<feature type="region of interest" description="Disordered" evidence="1">
    <location>
        <begin position="1"/>
        <end position="29"/>
    </location>
</feature>
<name>A0ABT8BGS8_9HYPH</name>
<gene>
    <name evidence="3" type="ORF">QWZ12_10660</name>
</gene>